<keyword evidence="6 7" id="KW-0472">Membrane</keyword>
<evidence type="ECO:0000259" key="8">
    <source>
        <dbReference type="PROSITE" id="PS50011"/>
    </source>
</evidence>
<dbReference type="Gene3D" id="1.10.510.10">
    <property type="entry name" value="Transferase(Phosphotransferase) domain 1"/>
    <property type="match status" value="1"/>
</dbReference>
<dbReference type="PANTHER" id="PTHR27008">
    <property type="entry name" value="OS04G0122200 PROTEIN"/>
    <property type="match status" value="1"/>
</dbReference>
<dbReference type="InterPro" id="IPR000719">
    <property type="entry name" value="Prot_kinase_dom"/>
</dbReference>
<evidence type="ECO:0000256" key="4">
    <source>
        <dbReference type="ARBA" id="ARBA00022737"/>
    </source>
</evidence>
<keyword evidence="4" id="KW-0677">Repeat</keyword>
<organism evidence="9">
    <name type="scientific">Fagus sylvatica</name>
    <name type="common">Beechnut</name>
    <dbReference type="NCBI Taxonomy" id="28930"/>
    <lineage>
        <taxon>Eukaryota</taxon>
        <taxon>Viridiplantae</taxon>
        <taxon>Streptophyta</taxon>
        <taxon>Embryophyta</taxon>
        <taxon>Tracheophyta</taxon>
        <taxon>Spermatophyta</taxon>
        <taxon>Magnoliopsida</taxon>
        <taxon>eudicotyledons</taxon>
        <taxon>Gunneridae</taxon>
        <taxon>Pentapetalae</taxon>
        <taxon>rosids</taxon>
        <taxon>fabids</taxon>
        <taxon>Fagales</taxon>
        <taxon>Fagaceae</taxon>
        <taxon>Fagus</taxon>
    </lineage>
</organism>
<sequence>MGLSHLEFSSTILTDLILLPCCLYSFLVVWLVSHLRASTFANGEGLLVVVDIRGSPCWTCDLSNCFADLVTGLRGGLRDEAVEGAVRGGLREGRLSGAVGRASPIWSLGFATRRLSGAVGLSAFSHWASPIWASRRGGSLWVRWVCGVCWVITSCSGIDYQGHDFKALVMEFMGNGSLDEWLHLTPRINETLEEQRSLSLLQRLNIAIDVANALDYLHHQCHTPIVHCNLKPSNVLLDDEMIEHVGDFGLARFLFYATQD</sequence>
<evidence type="ECO:0000256" key="2">
    <source>
        <dbReference type="ARBA" id="ARBA00022614"/>
    </source>
</evidence>
<proteinExistence type="predicted"/>
<dbReference type="Pfam" id="PF07714">
    <property type="entry name" value="PK_Tyr_Ser-Thr"/>
    <property type="match status" value="1"/>
</dbReference>
<dbReference type="PANTHER" id="PTHR27008:SF499">
    <property type="entry name" value="OS06G0581500 PROTEIN"/>
    <property type="match status" value="1"/>
</dbReference>
<evidence type="ECO:0000256" key="7">
    <source>
        <dbReference type="SAM" id="Phobius"/>
    </source>
</evidence>
<evidence type="ECO:0000256" key="3">
    <source>
        <dbReference type="ARBA" id="ARBA00022692"/>
    </source>
</evidence>
<evidence type="ECO:0000256" key="5">
    <source>
        <dbReference type="ARBA" id="ARBA00022989"/>
    </source>
</evidence>
<gene>
    <name evidence="9" type="ORF">FSB_LOCUS45877</name>
</gene>
<comment type="subcellular location">
    <subcellularLocation>
        <location evidence="1">Membrane</location>
    </subcellularLocation>
</comment>
<reference evidence="9" key="1">
    <citation type="submission" date="2018-02" db="EMBL/GenBank/DDBJ databases">
        <authorList>
            <person name="Cohen D.B."/>
            <person name="Kent A.D."/>
        </authorList>
    </citation>
    <scope>NUCLEOTIDE SEQUENCE</scope>
</reference>
<keyword evidence="5 7" id="KW-1133">Transmembrane helix</keyword>
<dbReference type="GO" id="GO:0004672">
    <property type="term" value="F:protein kinase activity"/>
    <property type="evidence" value="ECO:0007669"/>
    <property type="project" value="InterPro"/>
</dbReference>
<evidence type="ECO:0000256" key="6">
    <source>
        <dbReference type="ARBA" id="ARBA00023136"/>
    </source>
</evidence>
<keyword evidence="3 7" id="KW-0812">Transmembrane</keyword>
<feature type="transmembrane region" description="Helical" evidence="7">
    <location>
        <begin position="12"/>
        <end position="32"/>
    </location>
</feature>
<dbReference type="InterPro" id="IPR051809">
    <property type="entry name" value="Plant_receptor-like_S/T_kinase"/>
</dbReference>
<dbReference type="EMBL" id="OIVN01004548">
    <property type="protein sequence ID" value="SPD17995.1"/>
    <property type="molecule type" value="Genomic_DNA"/>
</dbReference>
<dbReference type="InterPro" id="IPR001245">
    <property type="entry name" value="Ser-Thr/Tyr_kinase_cat_dom"/>
</dbReference>
<name>A0A2N9I0Y6_FAGSY</name>
<keyword evidence="2" id="KW-0433">Leucine-rich repeat</keyword>
<evidence type="ECO:0000256" key="1">
    <source>
        <dbReference type="ARBA" id="ARBA00004370"/>
    </source>
</evidence>
<dbReference type="GO" id="GO:0016020">
    <property type="term" value="C:membrane"/>
    <property type="evidence" value="ECO:0007669"/>
    <property type="project" value="UniProtKB-SubCell"/>
</dbReference>
<feature type="domain" description="Protein kinase" evidence="8">
    <location>
        <begin position="67"/>
        <end position="260"/>
    </location>
</feature>
<dbReference type="InterPro" id="IPR011009">
    <property type="entry name" value="Kinase-like_dom_sf"/>
</dbReference>
<dbReference type="AlphaFoldDB" id="A0A2N9I0Y6"/>
<dbReference type="SUPFAM" id="SSF56112">
    <property type="entry name" value="Protein kinase-like (PK-like)"/>
    <property type="match status" value="1"/>
</dbReference>
<evidence type="ECO:0000313" key="9">
    <source>
        <dbReference type="EMBL" id="SPD17995.1"/>
    </source>
</evidence>
<protein>
    <recommendedName>
        <fullName evidence="8">Protein kinase domain-containing protein</fullName>
    </recommendedName>
</protein>
<dbReference type="PROSITE" id="PS50011">
    <property type="entry name" value="PROTEIN_KINASE_DOM"/>
    <property type="match status" value="1"/>
</dbReference>
<dbReference type="GO" id="GO:0005524">
    <property type="term" value="F:ATP binding"/>
    <property type="evidence" value="ECO:0007669"/>
    <property type="project" value="InterPro"/>
</dbReference>
<accession>A0A2N9I0Y6</accession>